<feature type="domain" description="STAT transcription factor DNA-binding" evidence="2">
    <location>
        <begin position="6"/>
        <end position="96"/>
    </location>
</feature>
<evidence type="ECO:0000313" key="4">
    <source>
        <dbReference type="Proteomes" id="UP000708208"/>
    </source>
</evidence>
<proteinExistence type="predicted"/>
<dbReference type="Pfam" id="PF02864">
    <property type="entry name" value="STAT_bind"/>
    <property type="match status" value="1"/>
</dbReference>
<organism evidence="3 4">
    <name type="scientific">Allacma fusca</name>
    <dbReference type="NCBI Taxonomy" id="39272"/>
    <lineage>
        <taxon>Eukaryota</taxon>
        <taxon>Metazoa</taxon>
        <taxon>Ecdysozoa</taxon>
        <taxon>Arthropoda</taxon>
        <taxon>Hexapoda</taxon>
        <taxon>Collembola</taxon>
        <taxon>Symphypleona</taxon>
        <taxon>Sminthuridae</taxon>
        <taxon>Allacma</taxon>
    </lineage>
</organism>
<feature type="region of interest" description="Disordered" evidence="1">
    <location>
        <begin position="1"/>
        <end position="30"/>
    </location>
</feature>
<sequence>MDTLKQSDVRASIVPEEETKGTQHQGTDFRSKKECVLKNDLSKLIYNEESQRSVAYFPNLYVVNISRNGNKDEKVTKQKYCIIFNATVFVDGRGYEVYAF</sequence>
<evidence type="ECO:0000259" key="2">
    <source>
        <dbReference type="Pfam" id="PF02864"/>
    </source>
</evidence>
<dbReference type="EMBL" id="CAJVCH010554237">
    <property type="protein sequence ID" value="CAG7830096.1"/>
    <property type="molecule type" value="Genomic_DNA"/>
</dbReference>
<keyword evidence="4" id="KW-1185">Reference proteome</keyword>
<dbReference type="Proteomes" id="UP000708208">
    <property type="component" value="Unassembled WGS sequence"/>
</dbReference>
<feature type="compositionally biased region" description="Basic and acidic residues" evidence="1">
    <location>
        <begin position="17"/>
        <end position="30"/>
    </location>
</feature>
<protein>
    <recommendedName>
        <fullName evidence="2">STAT transcription factor DNA-binding domain-containing protein</fullName>
    </recommendedName>
</protein>
<dbReference type="AlphaFoldDB" id="A0A8J2LE63"/>
<dbReference type="InterPro" id="IPR013801">
    <property type="entry name" value="STAT_TF_DNA-bd"/>
</dbReference>
<gene>
    <name evidence="3" type="ORF">AFUS01_LOCUS39922</name>
</gene>
<comment type="caution">
    <text evidence="3">The sequence shown here is derived from an EMBL/GenBank/DDBJ whole genome shotgun (WGS) entry which is preliminary data.</text>
</comment>
<reference evidence="3" key="1">
    <citation type="submission" date="2021-06" db="EMBL/GenBank/DDBJ databases">
        <authorList>
            <person name="Hodson N. C."/>
            <person name="Mongue J. A."/>
            <person name="Jaron S. K."/>
        </authorList>
    </citation>
    <scope>NUCLEOTIDE SEQUENCE</scope>
</reference>
<accession>A0A8J2LE63</accession>
<name>A0A8J2LE63_9HEXA</name>
<evidence type="ECO:0000313" key="3">
    <source>
        <dbReference type="EMBL" id="CAG7830096.1"/>
    </source>
</evidence>
<dbReference type="GO" id="GO:0003677">
    <property type="term" value="F:DNA binding"/>
    <property type="evidence" value="ECO:0007669"/>
    <property type="project" value="InterPro"/>
</dbReference>
<evidence type="ECO:0000256" key="1">
    <source>
        <dbReference type="SAM" id="MobiDB-lite"/>
    </source>
</evidence>